<keyword evidence="3 8" id="KW-0479">Metal-binding</keyword>
<feature type="binding site" evidence="8">
    <location>
        <begin position="333"/>
        <end position="335"/>
    </location>
    <ligand>
        <name>GTP</name>
        <dbReference type="ChEBI" id="CHEBI:37565"/>
    </ligand>
</feature>
<dbReference type="NCBIfam" id="TIGR00184">
    <property type="entry name" value="purA"/>
    <property type="match status" value="1"/>
</dbReference>
<dbReference type="GO" id="GO:0046040">
    <property type="term" value="P:IMP metabolic process"/>
    <property type="evidence" value="ECO:0007669"/>
    <property type="project" value="TreeGrafter"/>
</dbReference>
<dbReference type="InterPro" id="IPR001114">
    <property type="entry name" value="Adenylosuccinate_synthetase"/>
</dbReference>
<evidence type="ECO:0000256" key="8">
    <source>
        <dbReference type="HAMAP-Rule" id="MF_00011"/>
    </source>
</evidence>
<reference evidence="9 10" key="1">
    <citation type="submission" date="2020-04" db="EMBL/GenBank/DDBJ databases">
        <authorList>
            <person name="Zhang R."/>
            <person name="Schippers A."/>
        </authorList>
    </citation>
    <scope>NUCLEOTIDE SEQUENCE [LARGE SCALE GENOMIC DNA]</scope>
    <source>
        <strain evidence="9 10">DSM 109850</strain>
    </source>
</reference>
<dbReference type="Pfam" id="PF00709">
    <property type="entry name" value="Adenylsucc_synt"/>
    <property type="match status" value="1"/>
</dbReference>
<dbReference type="SMART" id="SM00788">
    <property type="entry name" value="Adenylsucc_synt"/>
    <property type="match status" value="1"/>
</dbReference>
<evidence type="ECO:0000256" key="4">
    <source>
        <dbReference type="ARBA" id="ARBA00022741"/>
    </source>
</evidence>
<feature type="active site" description="Proton donor" evidence="8">
    <location>
        <position position="41"/>
    </location>
</feature>
<keyword evidence="6 8" id="KW-0460">Magnesium</keyword>
<dbReference type="GO" id="GO:0005737">
    <property type="term" value="C:cytoplasm"/>
    <property type="evidence" value="ECO:0007669"/>
    <property type="project" value="UniProtKB-SubCell"/>
</dbReference>
<comment type="caution">
    <text evidence="8">Lacks conserved residue(s) required for the propagation of feature annotation.</text>
</comment>
<comment type="subunit">
    <text evidence="1 8">Homodimer.</text>
</comment>
<evidence type="ECO:0000256" key="5">
    <source>
        <dbReference type="ARBA" id="ARBA00022755"/>
    </source>
</evidence>
<dbReference type="NCBIfam" id="NF002223">
    <property type="entry name" value="PRK01117.1"/>
    <property type="match status" value="1"/>
</dbReference>
<dbReference type="EC" id="6.3.4.4" evidence="8"/>
<dbReference type="UniPathway" id="UPA00075">
    <property type="reaction ID" value="UER00335"/>
</dbReference>
<name>A0A7Y0L1I3_9FIRM</name>
<evidence type="ECO:0000256" key="3">
    <source>
        <dbReference type="ARBA" id="ARBA00022723"/>
    </source>
</evidence>
<organism evidence="9 10">
    <name type="scientific">Sulfobacillus harzensis</name>
    <dbReference type="NCBI Taxonomy" id="2729629"/>
    <lineage>
        <taxon>Bacteria</taxon>
        <taxon>Bacillati</taxon>
        <taxon>Bacillota</taxon>
        <taxon>Clostridia</taxon>
        <taxon>Eubacteriales</taxon>
        <taxon>Clostridiales Family XVII. Incertae Sedis</taxon>
        <taxon>Sulfobacillus</taxon>
    </lineage>
</organism>
<dbReference type="GO" id="GO:0044208">
    <property type="term" value="P:'de novo' AMP biosynthetic process"/>
    <property type="evidence" value="ECO:0007669"/>
    <property type="project" value="UniProtKB-UniRule"/>
</dbReference>
<dbReference type="HAMAP" id="MF_00011">
    <property type="entry name" value="Adenylosucc_synth"/>
    <property type="match status" value="1"/>
</dbReference>
<keyword evidence="2 8" id="KW-0436">Ligase</keyword>
<keyword evidence="5 8" id="KW-0658">Purine biosynthesis</keyword>
<evidence type="ECO:0000256" key="2">
    <source>
        <dbReference type="ARBA" id="ARBA00022598"/>
    </source>
</evidence>
<dbReference type="GO" id="GO:0005525">
    <property type="term" value="F:GTP binding"/>
    <property type="evidence" value="ECO:0007669"/>
    <property type="project" value="UniProtKB-UniRule"/>
</dbReference>
<comment type="pathway">
    <text evidence="8">Purine metabolism; AMP biosynthesis via de novo pathway; AMP from IMP: step 1/2.</text>
</comment>
<evidence type="ECO:0000313" key="9">
    <source>
        <dbReference type="EMBL" id="NMP21490.1"/>
    </source>
</evidence>
<evidence type="ECO:0000256" key="6">
    <source>
        <dbReference type="ARBA" id="ARBA00022842"/>
    </source>
</evidence>
<keyword evidence="10" id="KW-1185">Reference proteome</keyword>
<dbReference type="PANTHER" id="PTHR11846:SF0">
    <property type="entry name" value="ADENYLOSUCCINATE SYNTHETASE"/>
    <property type="match status" value="1"/>
</dbReference>
<feature type="binding site" evidence="8">
    <location>
        <begin position="413"/>
        <end position="415"/>
    </location>
    <ligand>
        <name>GTP</name>
        <dbReference type="ChEBI" id="CHEBI:37565"/>
    </ligand>
</feature>
<dbReference type="SUPFAM" id="SSF52540">
    <property type="entry name" value="P-loop containing nucleoside triphosphate hydrolases"/>
    <property type="match status" value="1"/>
</dbReference>
<comment type="caution">
    <text evidence="9">The sequence shown here is derived from an EMBL/GenBank/DDBJ whole genome shotgun (WGS) entry which is preliminary data.</text>
</comment>
<dbReference type="InterPro" id="IPR042111">
    <property type="entry name" value="Adenylosuccinate_synth_dom3"/>
</dbReference>
<protein>
    <recommendedName>
        <fullName evidence="8">Adenylosuccinate synthetase</fullName>
        <shortName evidence="8">AMPSase</shortName>
        <shortName evidence="8">AdSS</shortName>
        <ecNumber evidence="8">6.3.4.4</ecNumber>
    </recommendedName>
    <alternativeName>
        <fullName evidence="8">IMP--aspartate ligase</fullName>
    </alternativeName>
</protein>
<evidence type="ECO:0000256" key="7">
    <source>
        <dbReference type="ARBA" id="ARBA00023134"/>
    </source>
</evidence>
<feature type="binding site" description="in other chain" evidence="8">
    <location>
        <position position="238"/>
    </location>
    <ligand>
        <name>IMP</name>
        <dbReference type="ChEBI" id="CHEBI:58053"/>
        <note>ligand shared between dimeric partners</note>
    </ligand>
</feature>
<comment type="similarity">
    <text evidence="8">Belongs to the adenylosuccinate synthetase family.</text>
</comment>
<dbReference type="InterPro" id="IPR027417">
    <property type="entry name" value="P-loop_NTPase"/>
</dbReference>
<keyword evidence="4 8" id="KW-0547">Nucleotide-binding</keyword>
<feature type="binding site" evidence="8">
    <location>
        <begin position="40"/>
        <end position="42"/>
    </location>
    <ligand>
        <name>GTP</name>
        <dbReference type="ChEBI" id="CHEBI:37565"/>
    </ligand>
</feature>
<dbReference type="InterPro" id="IPR042110">
    <property type="entry name" value="Adenylosuccinate_synth_dom2"/>
</dbReference>
<feature type="binding site" evidence="8">
    <location>
        <begin position="301"/>
        <end position="307"/>
    </location>
    <ligand>
        <name>substrate</name>
    </ligand>
</feature>
<comment type="function">
    <text evidence="8">Plays an important role in the de novo pathway of purine nucleotide biosynthesis. Catalyzes the first committed step in the biosynthesis of AMP from IMP.</text>
</comment>
<dbReference type="AlphaFoldDB" id="A0A7Y0L1I3"/>
<feature type="binding site" description="in other chain" evidence="8">
    <location>
        <position position="305"/>
    </location>
    <ligand>
        <name>IMP</name>
        <dbReference type="ChEBI" id="CHEBI:58053"/>
        <note>ligand shared between dimeric partners</note>
    </ligand>
</feature>
<keyword evidence="8" id="KW-0963">Cytoplasm</keyword>
<dbReference type="GO" id="GO:0004019">
    <property type="term" value="F:adenylosuccinate synthase activity"/>
    <property type="evidence" value="ECO:0007669"/>
    <property type="project" value="UniProtKB-UniRule"/>
</dbReference>
<dbReference type="RefSeq" id="WP_169096891.1">
    <property type="nucleotide sequence ID" value="NZ_JABBVZ010000008.1"/>
</dbReference>
<dbReference type="EMBL" id="JABBVZ010000008">
    <property type="protein sequence ID" value="NMP21490.1"/>
    <property type="molecule type" value="Genomic_DNA"/>
</dbReference>
<dbReference type="GO" id="GO:0000287">
    <property type="term" value="F:magnesium ion binding"/>
    <property type="evidence" value="ECO:0007669"/>
    <property type="project" value="UniProtKB-UniRule"/>
</dbReference>
<comment type="catalytic activity">
    <reaction evidence="8">
        <text>IMP + L-aspartate + GTP = N(6)-(1,2-dicarboxyethyl)-AMP + GDP + phosphate + 2 H(+)</text>
        <dbReference type="Rhea" id="RHEA:15753"/>
        <dbReference type="ChEBI" id="CHEBI:15378"/>
        <dbReference type="ChEBI" id="CHEBI:29991"/>
        <dbReference type="ChEBI" id="CHEBI:37565"/>
        <dbReference type="ChEBI" id="CHEBI:43474"/>
        <dbReference type="ChEBI" id="CHEBI:57567"/>
        <dbReference type="ChEBI" id="CHEBI:58053"/>
        <dbReference type="ChEBI" id="CHEBI:58189"/>
        <dbReference type="EC" id="6.3.4.4"/>
    </reaction>
</comment>
<keyword evidence="7 8" id="KW-0342">GTP-binding</keyword>
<dbReference type="InterPro" id="IPR042109">
    <property type="entry name" value="Adenylosuccinate_synth_dom1"/>
</dbReference>
<evidence type="ECO:0000313" key="10">
    <source>
        <dbReference type="Proteomes" id="UP000533476"/>
    </source>
</evidence>
<sequence length="425" mass="46391">MSATAVVGANWGDEGKGKMTDHLAETADVVVRFQGGNNAGHTILNPYGKFALHLLPSGVFYPHVTNVIGPGVAVNPKALVAELDNLLKQGLAAPKLAISDRAQVVLEAHVQLDTAEEERLGARQFGSTRSGIAPFYADKALKIGIRVADLFDPISLRAKLSHSLELKNVLLQFAYRQPPLESDLVARDLEQWAHALKPYVTDTTELLRRALDDERHILLEGQLGALRDPDHGIYPFTTSSSTLAGYATVGAGIPPQAIDCIIAVTKAYSSCVGAGPFVTELFGEAAQALRERGGDAGEYGATTGRPRRVGWFDAVATRYGAKIQGATELALTNLDVLSHWERIPVAVAYRINGKQTTAFPSRNLDQAEPIYETLEGWKTDITRVRRYEDLPLAARTYVERLETLVETPIRWISVGPKRDQVIRRP</sequence>
<feature type="binding site" description="in other chain" evidence="8">
    <location>
        <begin position="38"/>
        <end position="41"/>
    </location>
    <ligand>
        <name>IMP</name>
        <dbReference type="ChEBI" id="CHEBI:58053"/>
        <note>ligand shared between dimeric partners</note>
    </ligand>
</feature>
<comment type="cofactor">
    <cofactor evidence="8">
        <name>Mg(2+)</name>
        <dbReference type="ChEBI" id="CHEBI:18420"/>
    </cofactor>
    <text evidence="8">Binds 1 Mg(2+) ion per subunit.</text>
</comment>
<feature type="binding site" evidence="8">
    <location>
        <position position="142"/>
    </location>
    <ligand>
        <name>IMP</name>
        <dbReference type="ChEBI" id="CHEBI:58053"/>
        <note>ligand shared between dimeric partners</note>
    </ligand>
</feature>
<evidence type="ECO:0000256" key="1">
    <source>
        <dbReference type="ARBA" id="ARBA00011738"/>
    </source>
</evidence>
<dbReference type="CDD" id="cd03108">
    <property type="entry name" value="AdSS"/>
    <property type="match status" value="1"/>
</dbReference>
<dbReference type="Gene3D" id="3.90.170.10">
    <property type="entry name" value="Adenylosuccinate Synthetase, subunit A, domain 3"/>
    <property type="match status" value="1"/>
</dbReference>
<feature type="active site" description="Proton acceptor" evidence="8">
    <location>
        <position position="13"/>
    </location>
</feature>
<proteinExistence type="inferred from homology"/>
<gene>
    <name evidence="8" type="primary">purA</name>
    <name evidence="9" type="ORF">HIJ39_03840</name>
</gene>
<feature type="binding site" description="in other chain" evidence="8">
    <location>
        <begin position="13"/>
        <end position="16"/>
    </location>
    <ligand>
        <name>IMP</name>
        <dbReference type="ChEBI" id="CHEBI:58053"/>
        <note>ligand shared between dimeric partners</note>
    </ligand>
</feature>
<feature type="binding site" evidence="8">
    <location>
        <position position="13"/>
    </location>
    <ligand>
        <name>Mg(2+)</name>
        <dbReference type="ChEBI" id="CHEBI:18420"/>
    </ligand>
</feature>
<dbReference type="Proteomes" id="UP000533476">
    <property type="component" value="Unassembled WGS sequence"/>
</dbReference>
<dbReference type="Gene3D" id="1.10.300.10">
    <property type="entry name" value="Adenylosuccinate Synthetase, subunit A, domain 2"/>
    <property type="match status" value="1"/>
</dbReference>
<feature type="binding site" description="in other chain" evidence="8">
    <location>
        <position position="128"/>
    </location>
    <ligand>
        <name>IMP</name>
        <dbReference type="ChEBI" id="CHEBI:58053"/>
        <note>ligand shared between dimeric partners</note>
    </ligand>
</feature>
<accession>A0A7Y0L1I3</accession>
<feature type="binding site" evidence="8">
    <location>
        <position position="40"/>
    </location>
    <ligand>
        <name>Mg(2+)</name>
        <dbReference type="ChEBI" id="CHEBI:18420"/>
    </ligand>
</feature>
<dbReference type="Gene3D" id="3.40.440.10">
    <property type="entry name" value="Adenylosuccinate Synthetase, subunit A, domain 1"/>
    <property type="match status" value="1"/>
</dbReference>
<dbReference type="PANTHER" id="PTHR11846">
    <property type="entry name" value="ADENYLOSUCCINATE SYNTHETASE"/>
    <property type="match status" value="1"/>
</dbReference>
<feature type="binding site" evidence="8">
    <location>
        <begin position="12"/>
        <end position="18"/>
    </location>
    <ligand>
        <name>GTP</name>
        <dbReference type="ChEBI" id="CHEBI:37565"/>
    </ligand>
</feature>
<dbReference type="FunFam" id="3.90.170.10:FF:000001">
    <property type="entry name" value="Adenylosuccinate synthetase"/>
    <property type="match status" value="1"/>
</dbReference>
<feature type="binding site" evidence="8">
    <location>
        <position position="307"/>
    </location>
    <ligand>
        <name>GTP</name>
        <dbReference type="ChEBI" id="CHEBI:37565"/>
    </ligand>
</feature>
<comment type="subcellular location">
    <subcellularLocation>
        <location evidence="8">Cytoplasm</location>
    </subcellularLocation>
</comment>